<dbReference type="GO" id="GO:0016774">
    <property type="term" value="F:phosphotransferase activity, carboxyl group as acceptor"/>
    <property type="evidence" value="ECO:0007669"/>
    <property type="project" value="InterPro"/>
</dbReference>
<keyword evidence="2" id="KW-0547">Nucleotide-binding</keyword>
<dbReference type="InterPro" id="IPR027417">
    <property type="entry name" value="P-loop_NTPase"/>
</dbReference>
<accession>A0A372ME36</accession>
<dbReference type="SUPFAM" id="SSF52540">
    <property type="entry name" value="P-loop containing nucleoside triphosphate hydrolases"/>
    <property type="match status" value="1"/>
</dbReference>
<evidence type="ECO:0000256" key="2">
    <source>
        <dbReference type="ARBA" id="ARBA00022741"/>
    </source>
</evidence>
<dbReference type="InterPro" id="IPR023865">
    <property type="entry name" value="Aliphatic_acid_kinase_CS"/>
</dbReference>
<protein>
    <submittedName>
        <fullName evidence="7">Chloramphenicol phosphotransferase CPT</fullName>
    </submittedName>
</protein>
<evidence type="ECO:0000313" key="7">
    <source>
        <dbReference type="EMBL" id="RFU88663.1"/>
    </source>
</evidence>
<dbReference type="Proteomes" id="UP000263094">
    <property type="component" value="Unassembled WGS sequence"/>
</dbReference>
<dbReference type="PIRSF" id="PIRSF007531">
    <property type="entry name" value="CPT"/>
    <property type="match status" value="1"/>
</dbReference>
<gene>
    <name evidence="7" type="primary">cpt</name>
    <name evidence="7" type="ORF">DY218_00470</name>
</gene>
<dbReference type="InterPro" id="IPR012853">
    <property type="entry name" value="CPT"/>
</dbReference>
<evidence type="ECO:0000256" key="3">
    <source>
        <dbReference type="ARBA" id="ARBA00022777"/>
    </source>
</evidence>
<evidence type="ECO:0000256" key="6">
    <source>
        <dbReference type="PIRSR" id="PIRSR007531-2"/>
    </source>
</evidence>
<reference evidence="7 8" key="1">
    <citation type="submission" date="2018-08" db="EMBL/GenBank/DDBJ databases">
        <title>Isolation, diversity and antifungal activity of Actinobacteria from wheat.</title>
        <authorList>
            <person name="Han C."/>
        </authorList>
    </citation>
    <scope>NUCLEOTIDE SEQUENCE [LARGE SCALE GENOMIC DNA]</scope>
    <source>
        <strain evidence="7 8">NEAU-YY421</strain>
    </source>
</reference>
<sequence>MTTRLIILNGGSSSGKTSIVRCLQDVLLDPWPAFGADSFVESLPARMRASDAGIEVGADGTVGVGADFHALEAAWRIGIAAMVRAGARVLIDEIFLGGSASQQRWRDALGDLTPLWVGIRCDSEVATARELARGDRVPGMAALQAESVHRGVAYDMEIDTTHAEPLACARAIAARLDR</sequence>
<organism evidence="7 8">
    <name type="scientific">Streptomyces triticagri</name>
    <dbReference type="NCBI Taxonomy" id="2293568"/>
    <lineage>
        <taxon>Bacteria</taxon>
        <taxon>Bacillati</taxon>
        <taxon>Actinomycetota</taxon>
        <taxon>Actinomycetes</taxon>
        <taxon>Kitasatosporales</taxon>
        <taxon>Streptomycetaceae</taxon>
        <taxon>Streptomyces</taxon>
    </lineage>
</organism>
<comment type="caution">
    <text evidence="7">The sequence shown here is derived from an EMBL/GenBank/DDBJ whole genome shotgun (WGS) entry which is preliminary data.</text>
</comment>
<evidence type="ECO:0000313" key="8">
    <source>
        <dbReference type="Proteomes" id="UP000263094"/>
    </source>
</evidence>
<dbReference type="PROSITE" id="PS01075">
    <property type="entry name" value="ACETATE_KINASE_1"/>
    <property type="match status" value="1"/>
</dbReference>
<keyword evidence="8" id="KW-1185">Reference proteome</keyword>
<feature type="binding site" evidence="6">
    <location>
        <begin position="10"/>
        <end position="17"/>
    </location>
    <ligand>
        <name>ATP</name>
        <dbReference type="ChEBI" id="CHEBI:30616"/>
    </ligand>
</feature>
<dbReference type="EMBL" id="QUAK01000004">
    <property type="protein sequence ID" value="RFU88663.1"/>
    <property type="molecule type" value="Genomic_DNA"/>
</dbReference>
<dbReference type="NCBIfam" id="NF033114">
    <property type="entry name" value="phos_trans_CPT"/>
    <property type="match status" value="1"/>
</dbReference>
<dbReference type="GO" id="GO:0016301">
    <property type="term" value="F:kinase activity"/>
    <property type="evidence" value="ECO:0007669"/>
    <property type="project" value="UniProtKB-KW"/>
</dbReference>
<keyword evidence="3" id="KW-0418">Kinase</keyword>
<evidence type="ECO:0000256" key="1">
    <source>
        <dbReference type="ARBA" id="ARBA00022679"/>
    </source>
</evidence>
<dbReference type="Pfam" id="PF07931">
    <property type="entry name" value="CPT"/>
    <property type="match status" value="1"/>
</dbReference>
<name>A0A372ME36_9ACTN</name>
<evidence type="ECO:0000256" key="4">
    <source>
        <dbReference type="ARBA" id="ARBA00022840"/>
    </source>
</evidence>
<keyword evidence="1 7" id="KW-0808">Transferase</keyword>
<dbReference type="Gene3D" id="3.40.50.300">
    <property type="entry name" value="P-loop containing nucleotide triphosphate hydrolases"/>
    <property type="match status" value="1"/>
</dbReference>
<evidence type="ECO:0000256" key="5">
    <source>
        <dbReference type="PIRSR" id="PIRSR007531-1"/>
    </source>
</evidence>
<dbReference type="GO" id="GO:0005524">
    <property type="term" value="F:ATP binding"/>
    <property type="evidence" value="ECO:0007669"/>
    <property type="project" value="UniProtKB-KW"/>
</dbReference>
<dbReference type="RefSeq" id="WP_128553897.1">
    <property type="nucleotide sequence ID" value="NZ_QUAK01000004.1"/>
</dbReference>
<dbReference type="AlphaFoldDB" id="A0A372ME36"/>
<feature type="active site" evidence="5">
    <location>
        <position position="37"/>
    </location>
</feature>
<keyword evidence="4" id="KW-0067">ATP-binding</keyword>
<dbReference type="OrthoDB" id="3538329at2"/>
<proteinExistence type="predicted"/>